<keyword evidence="2" id="KW-1185">Reference proteome</keyword>
<dbReference type="AlphaFoldDB" id="G0N830"/>
<accession>G0N830</accession>
<dbReference type="EMBL" id="GL379849">
    <property type="protein sequence ID" value="EGT55017.1"/>
    <property type="molecule type" value="Genomic_DNA"/>
</dbReference>
<protein>
    <submittedName>
        <fullName evidence="1">Uncharacterized protein</fullName>
    </submittedName>
</protein>
<dbReference type="HOGENOM" id="CLU_2544612_0_0_1"/>
<proteinExistence type="predicted"/>
<evidence type="ECO:0000313" key="2">
    <source>
        <dbReference type="Proteomes" id="UP000008068"/>
    </source>
</evidence>
<sequence length="83" mass="9406">MSSDDEKMRYLAILEFLMEPKNPLTLSQIETIKKLTKKELQSHIQILLDVQSSDFDEIAKYEQEVFVGKPPASTEPSSSSSSK</sequence>
<evidence type="ECO:0000313" key="1">
    <source>
        <dbReference type="EMBL" id="EGT55017.1"/>
    </source>
</evidence>
<reference evidence="2" key="1">
    <citation type="submission" date="2011-07" db="EMBL/GenBank/DDBJ databases">
        <authorList>
            <consortium name="Caenorhabditis brenneri Sequencing and Analysis Consortium"/>
            <person name="Wilson R.K."/>
        </authorList>
    </citation>
    <scope>NUCLEOTIDE SEQUENCE [LARGE SCALE GENOMIC DNA]</scope>
    <source>
        <strain evidence="2">PB2801</strain>
    </source>
</reference>
<dbReference type="InParanoid" id="G0N830"/>
<dbReference type="Proteomes" id="UP000008068">
    <property type="component" value="Unassembled WGS sequence"/>
</dbReference>
<name>G0N830_CAEBE</name>
<organism evidence="2">
    <name type="scientific">Caenorhabditis brenneri</name>
    <name type="common">Nematode worm</name>
    <dbReference type="NCBI Taxonomy" id="135651"/>
    <lineage>
        <taxon>Eukaryota</taxon>
        <taxon>Metazoa</taxon>
        <taxon>Ecdysozoa</taxon>
        <taxon>Nematoda</taxon>
        <taxon>Chromadorea</taxon>
        <taxon>Rhabditida</taxon>
        <taxon>Rhabditina</taxon>
        <taxon>Rhabditomorpha</taxon>
        <taxon>Rhabditoidea</taxon>
        <taxon>Rhabditidae</taxon>
        <taxon>Peloderinae</taxon>
        <taxon>Caenorhabditis</taxon>
    </lineage>
</organism>
<gene>
    <name evidence="1" type="ORF">CAEBREN_32336</name>
</gene>